<name>A0A1M7T1H1_9FIRM</name>
<sequence length="694" mass="79252">MQIEIAEAGRMTQSGSSLLRLIQNNNMPALDLLVRESIQNSLDARKNDSRYVEVDYLTGKFNSQKLGEELEEITDSLNQRYGKKEYDYIAIRDSNTVGLTGVMDYKHIQNNAYGNLLKLVYEICKPQEAEGAGGSWGIGKTVYFRIGIGLVIYYSRIVNEEGEFESRLAASLVENELDPNAMIPVYDGMIKRGIAWWGDKTGTNSTQPVTDEGYIKKFLKIFGVEEYKDDETGTTIIIPYINTEELLRNNRTEYTNDQEQEVIPFWGTDIEQYLSIAVQRWYAPRLNNKTYQQGAYLRTRINGKGIALDSMEPVFQVVQSLYNRAQYVNEEDILTDLYLNKEVIVKDIKVKNTLEDTKIGTLAFVKVTRDLLKMNVPDNKPEPYMFFNNEIRDTEVNKPTICFTRKPAMIVSYENVGPWVSNIPPSGKDEYIIGIFVLSSFNKLKNSPTPGTIEEYIRKSEMADHTSWGDWSEGNYNPRFVFKIQNNIIKTVSSEYSSKPENHKPIVNSGLSKLFGDMLLPPEGGTLPGPDPDPVNPPNPKDIKRSRFRFAVEAKGIKYLSDRMIIPMVLETSAKRKISRTGFDVLIDSESKKIDINEWENKMKMETPFTISDFRIQIDNLNGEKISTEEQFSDSDSIEVENIVFAKKISKNGTCHGLSIFAEEPQFIKAKIYVTVNLKRRDIKPSFVFEKESE</sequence>
<dbReference type="RefSeq" id="WP_072705404.1">
    <property type="nucleotide sequence ID" value="NZ_FRDH01000014.1"/>
</dbReference>
<evidence type="ECO:0000313" key="3">
    <source>
        <dbReference type="Proteomes" id="UP000184097"/>
    </source>
</evidence>
<reference evidence="2 3" key="1">
    <citation type="submission" date="2016-12" db="EMBL/GenBank/DDBJ databases">
        <authorList>
            <person name="Song W.-J."/>
            <person name="Kurnit D.M."/>
        </authorList>
    </citation>
    <scope>NUCLEOTIDE SEQUENCE [LARGE SCALE GENOMIC DNA]</scope>
    <source>
        <strain evidence="2 3">DSM 14810</strain>
    </source>
</reference>
<feature type="region of interest" description="Disordered" evidence="1">
    <location>
        <begin position="522"/>
        <end position="543"/>
    </location>
</feature>
<proteinExistence type="predicted"/>
<gene>
    <name evidence="2" type="ORF">SAMN02745247_02829</name>
</gene>
<accession>A0A1M7T1H1</accession>
<feature type="compositionally biased region" description="Pro residues" evidence="1">
    <location>
        <begin position="529"/>
        <end position="540"/>
    </location>
</feature>
<evidence type="ECO:0000256" key="1">
    <source>
        <dbReference type="SAM" id="MobiDB-lite"/>
    </source>
</evidence>
<evidence type="ECO:0000313" key="2">
    <source>
        <dbReference type="EMBL" id="SHN64635.1"/>
    </source>
</evidence>
<dbReference type="AlphaFoldDB" id="A0A1M7T1H1"/>
<dbReference type="EMBL" id="FRDH01000014">
    <property type="protein sequence ID" value="SHN64635.1"/>
    <property type="molecule type" value="Genomic_DNA"/>
</dbReference>
<protein>
    <submittedName>
        <fullName evidence="2">Uncharacterized protein</fullName>
    </submittedName>
</protein>
<dbReference type="Proteomes" id="UP000184097">
    <property type="component" value="Unassembled WGS sequence"/>
</dbReference>
<organism evidence="2 3">
    <name type="scientific">Butyrivibrio hungatei DSM 14810</name>
    <dbReference type="NCBI Taxonomy" id="1121132"/>
    <lineage>
        <taxon>Bacteria</taxon>
        <taxon>Bacillati</taxon>
        <taxon>Bacillota</taxon>
        <taxon>Clostridia</taxon>
        <taxon>Lachnospirales</taxon>
        <taxon>Lachnospiraceae</taxon>
        <taxon>Butyrivibrio</taxon>
    </lineage>
</organism>